<feature type="transmembrane region" description="Helical" evidence="2">
    <location>
        <begin position="202"/>
        <end position="221"/>
    </location>
</feature>
<keyword evidence="2" id="KW-0812">Transmembrane</keyword>
<dbReference type="PANTHER" id="PTHR47726">
    <property type="entry name" value="NAD(P)H-QUINONE OXIDOREDUCTASE SUBUNIT U, CHLOROPLASTIC"/>
    <property type="match status" value="1"/>
</dbReference>
<sequence>MAVSSTAAAAACLSPKQFPSHQTPRINVSTFSNSLITKSPARRFSVIRSNSDAPAESSSTAATETEDPESSIEVPQGPPSLISTLNVERALRGIPITDVDHYGVLGVQRNCRYEEVTVAYKNKVDEIMNQGVDEDELNKKLELLKESYAILSSEQERRLYDWSLSRSENPDRYSWPFEVDDTPTSKGDPPPQEPEDEGPTRLVGYFILGWIILAVILSIALNR</sequence>
<gene>
    <name evidence="4" type="primary">PnsB1</name>
</gene>
<evidence type="ECO:0000256" key="2">
    <source>
        <dbReference type="SAM" id="Phobius"/>
    </source>
</evidence>
<dbReference type="InterPro" id="IPR036869">
    <property type="entry name" value="J_dom_sf"/>
</dbReference>
<dbReference type="SUPFAM" id="SSF46565">
    <property type="entry name" value="Chaperone J-domain"/>
    <property type="match status" value="1"/>
</dbReference>
<evidence type="ECO:0000313" key="4">
    <source>
        <dbReference type="EMBL" id="AKG63627.1"/>
    </source>
</evidence>
<feature type="domain" description="J" evidence="3">
    <location>
        <begin position="100"/>
        <end position="164"/>
    </location>
</feature>
<protein>
    <submittedName>
        <fullName evidence="4">Chaperone DnaJ-domain superfamily protein</fullName>
    </submittedName>
</protein>
<dbReference type="InterPro" id="IPR001623">
    <property type="entry name" value="DnaJ_domain"/>
</dbReference>
<reference evidence="4" key="1">
    <citation type="journal article" date="2015" name="BMC Plant Biol.">
        <title>NDH expression marks major transitions in plant evolution and reveals coordinate intracellular gene loss.</title>
        <authorList>
            <person name="Ruhlman T.A."/>
            <person name="Chang W.J."/>
            <person name="Chen J.J."/>
            <person name="Huang Y.T."/>
            <person name="Chan M.T."/>
            <person name="Zhang J."/>
            <person name="Liao D.C."/>
            <person name="Blazier J.C."/>
            <person name="Jin X."/>
            <person name="Shih M.C."/>
            <person name="Jansen R.K."/>
            <person name="Lin C.S."/>
        </authorList>
    </citation>
    <scope>NUCLEOTIDE SEQUENCE</scope>
</reference>
<dbReference type="GO" id="GO:0009535">
    <property type="term" value="C:chloroplast thylakoid membrane"/>
    <property type="evidence" value="ECO:0007669"/>
    <property type="project" value="InterPro"/>
</dbReference>
<dbReference type="EMBL" id="KM593454">
    <property type="protein sequence ID" value="AKG63627.1"/>
    <property type="molecule type" value="mRNA"/>
</dbReference>
<feature type="region of interest" description="Disordered" evidence="1">
    <location>
        <begin position="46"/>
        <end position="79"/>
    </location>
</feature>
<dbReference type="FunFam" id="1.10.287.110:FF:000080">
    <property type="entry name" value="NAD(P)H-quinone oxidoreductase subunit U chloroplastic"/>
    <property type="match status" value="1"/>
</dbReference>
<dbReference type="GO" id="GO:0010598">
    <property type="term" value="C:NAD(P)H dehydrogenase complex (plastoquinone)"/>
    <property type="evidence" value="ECO:0007669"/>
    <property type="project" value="InterPro"/>
</dbReference>
<feature type="compositionally biased region" description="Low complexity" evidence="1">
    <location>
        <begin position="51"/>
        <end position="63"/>
    </location>
</feature>
<name>A0A0F7H181_9ROSI</name>
<evidence type="ECO:0000259" key="3">
    <source>
        <dbReference type="PROSITE" id="PS50076"/>
    </source>
</evidence>
<proteinExistence type="evidence at transcript level"/>
<organism evidence="4">
    <name type="scientific">Hypseocharis bilobata</name>
    <dbReference type="NCBI Taxonomy" id="253189"/>
    <lineage>
        <taxon>Eukaryota</taxon>
        <taxon>Viridiplantae</taxon>
        <taxon>Streptophyta</taxon>
        <taxon>Embryophyta</taxon>
        <taxon>Tracheophyta</taxon>
        <taxon>Spermatophyta</taxon>
        <taxon>Magnoliopsida</taxon>
        <taxon>eudicotyledons</taxon>
        <taxon>Gunneridae</taxon>
        <taxon>Pentapetalae</taxon>
        <taxon>rosids</taxon>
        <taxon>malvids</taxon>
        <taxon>Geraniales</taxon>
        <taxon>Geraniaceae</taxon>
        <taxon>Hypseocharis</taxon>
    </lineage>
</organism>
<dbReference type="PANTHER" id="PTHR47726:SF1">
    <property type="entry name" value="NAD(P)H-QUINONE OXIDOREDUCTASE SUBUNIT U, CHLOROPLASTIC"/>
    <property type="match status" value="1"/>
</dbReference>
<keyword evidence="2" id="KW-1133">Transmembrane helix</keyword>
<feature type="region of interest" description="Disordered" evidence="1">
    <location>
        <begin position="173"/>
        <end position="198"/>
    </location>
</feature>
<dbReference type="AlphaFoldDB" id="A0A0F7H181"/>
<feature type="region of interest" description="Disordered" evidence="1">
    <location>
        <begin position="1"/>
        <end position="25"/>
    </location>
</feature>
<dbReference type="InterPro" id="IPR044199">
    <property type="entry name" value="NdhU_chloroplastic"/>
</dbReference>
<dbReference type="Pfam" id="PF00226">
    <property type="entry name" value="DnaJ"/>
    <property type="match status" value="1"/>
</dbReference>
<dbReference type="Gene3D" id="1.10.287.110">
    <property type="entry name" value="DnaJ domain"/>
    <property type="match status" value="1"/>
</dbReference>
<accession>A0A0F7H181</accession>
<keyword evidence="2" id="KW-0472">Membrane</keyword>
<dbReference type="PROSITE" id="PS50076">
    <property type="entry name" value="DNAJ_2"/>
    <property type="match status" value="1"/>
</dbReference>
<evidence type="ECO:0000256" key="1">
    <source>
        <dbReference type="SAM" id="MobiDB-lite"/>
    </source>
</evidence>